<keyword evidence="2" id="KW-1185">Reference proteome</keyword>
<proteinExistence type="predicted"/>
<dbReference type="Proteomes" id="UP001519332">
    <property type="component" value="Unassembled WGS sequence"/>
</dbReference>
<sequence>MRDDTMLQIADVIVAEHVDTAGAAQWTARILVQYPGCLAAVAVAADHSWVLIRIRGAA</sequence>
<name>A0ABS4T6F4_9PSEU</name>
<evidence type="ECO:0000313" key="2">
    <source>
        <dbReference type="Proteomes" id="UP001519332"/>
    </source>
</evidence>
<protein>
    <submittedName>
        <fullName evidence="1">Uncharacterized protein</fullName>
    </submittedName>
</protein>
<accession>A0ABS4T6F4</accession>
<reference evidence="1 2" key="1">
    <citation type="submission" date="2021-03" db="EMBL/GenBank/DDBJ databases">
        <title>Sequencing the genomes of 1000 actinobacteria strains.</title>
        <authorList>
            <person name="Klenk H.-P."/>
        </authorList>
    </citation>
    <scope>NUCLEOTIDE SEQUENCE [LARGE SCALE GENOMIC DNA]</scope>
    <source>
        <strain evidence="1 2">DSM 46670</strain>
    </source>
</reference>
<organism evidence="1 2">
    <name type="scientific">Kibdelosporangium banguiense</name>
    <dbReference type="NCBI Taxonomy" id="1365924"/>
    <lineage>
        <taxon>Bacteria</taxon>
        <taxon>Bacillati</taxon>
        <taxon>Actinomycetota</taxon>
        <taxon>Actinomycetes</taxon>
        <taxon>Pseudonocardiales</taxon>
        <taxon>Pseudonocardiaceae</taxon>
        <taxon>Kibdelosporangium</taxon>
    </lineage>
</organism>
<comment type="caution">
    <text evidence="1">The sequence shown here is derived from an EMBL/GenBank/DDBJ whole genome shotgun (WGS) entry which is preliminary data.</text>
</comment>
<dbReference type="RefSeq" id="WP_209633764.1">
    <property type="nucleotide sequence ID" value="NZ_JAGINW010000001.1"/>
</dbReference>
<evidence type="ECO:0000313" key="1">
    <source>
        <dbReference type="EMBL" id="MBP2320005.1"/>
    </source>
</evidence>
<dbReference type="EMBL" id="JAGINW010000001">
    <property type="protein sequence ID" value="MBP2320005.1"/>
    <property type="molecule type" value="Genomic_DNA"/>
</dbReference>
<gene>
    <name evidence="1" type="ORF">JOF56_000390</name>
</gene>